<comment type="caution">
    <text evidence="3">The sequence shown here is derived from an EMBL/GenBank/DDBJ whole genome shotgun (WGS) entry which is preliminary data.</text>
</comment>
<dbReference type="PANTHER" id="PTHR43228">
    <property type="entry name" value="TWO-COMPONENT RESPONSE REGULATOR"/>
    <property type="match status" value="1"/>
</dbReference>
<dbReference type="InterPro" id="IPR001789">
    <property type="entry name" value="Sig_transdc_resp-reg_receiver"/>
</dbReference>
<keyword evidence="4" id="KW-1185">Reference proteome</keyword>
<dbReference type="Gene3D" id="3.40.50.2300">
    <property type="match status" value="1"/>
</dbReference>
<dbReference type="Pfam" id="PF00072">
    <property type="entry name" value="Response_reg"/>
    <property type="match status" value="1"/>
</dbReference>
<dbReference type="SUPFAM" id="SSF52172">
    <property type="entry name" value="CheY-like"/>
    <property type="match status" value="1"/>
</dbReference>
<dbReference type="SMART" id="SM00448">
    <property type="entry name" value="REC"/>
    <property type="match status" value="1"/>
</dbReference>
<dbReference type="RefSeq" id="WP_311662591.1">
    <property type="nucleotide sequence ID" value="NZ_JAVRHT010000010.1"/>
</dbReference>
<dbReference type="PROSITE" id="PS50110">
    <property type="entry name" value="RESPONSE_REGULATORY"/>
    <property type="match status" value="1"/>
</dbReference>
<dbReference type="PANTHER" id="PTHR43228:SF1">
    <property type="entry name" value="TWO-COMPONENT RESPONSE REGULATOR ARR22"/>
    <property type="match status" value="1"/>
</dbReference>
<dbReference type="InterPro" id="IPR052048">
    <property type="entry name" value="ST_Response_Regulator"/>
</dbReference>
<organism evidence="3 4">
    <name type="scientific">Rubrivirga litoralis</name>
    <dbReference type="NCBI Taxonomy" id="3075598"/>
    <lineage>
        <taxon>Bacteria</taxon>
        <taxon>Pseudomonadati</taxon>
        <taxon>Rhodothermota</taxon>
        <taxon>Rhodothermia</taxon>
        <taxon>Rhodothermales</taxon>
        <taxon>Rubricoccaceae</taxon>
        <taxon>Rubrivirga</taxon>
    </lineage>
</organism>
<proteinExistence type="predicted"/>
<feature type="domain" description="Response regulatory" evidence="2">
    <location>
        <begin position="2"/>
        <end position="119"/>
    </location>
</feature>
<name>A0ABU3BPQ7_9BACT</name>
<dbReference type="Proteomes" id="UP001267426">
    <property type="component" value="Unassembled WGS sequence"/>
</dbReference>
<gene>
    <name evidence="3" type="ORF">RM540_05745</name>
</gene>
<sequence length="126" mass="13466">MRALIIDDSRTVRAVVRAHLAALGFDVAEAADGREGLGRLRTGGAVDVMLVDWNMPVMDGLEFVRTVRADAAFDRVPVVMVTTESGVGSVAAALNAGATEYVMKPFTRDVLDQKLRLAGLDLHPTS</sequence>
<dbReference type="EMBL" id="JAVRHT010000010">
    <property type="protein sequence ID" value="MDT0631248.1"/>
    <property type="molecule type" value="Genomic_DNA"/>
</dbReference>
<keyword evidence="1" id="KW-0597">Phosphoprotein</keyword>
<evidence type="ECO:0000313" key="3">
    <source>
        <dbReference type="EMBL" id="MDT0631248.1"/>
    </source>
</evidence>
<evidence type="ECO:0000256" key="1">
    <source>
        <dbReference type="PROSITE-ProRule" id="PRU00169"/>
    </source>
</evidence>
<reference evidence="3 4" key="1">
    <citation type="submission" date="2023-09" db="EMBL/GenBank/DDBJ databases">
        <authorList>
            <person name="Rey-Velasco X."/>
        </authorList>
    </citation>
    <scope>NUCLEOTIDE SEQUENCE [LARGE SCALE GENOMIC DNA]</scope>
    <source>
        <strain evidence="3 4">F394</strain>
    </source>
</reference>
<evidence type="ECO:0000259" key="2">
    <source>
        <dbReference type="PROSITE" id="PS50110"/>
    </source>
</evidence>
<accession>A0ABU3BPQ7</accession>
<dbReference type="InterPro" id="IPR011006">
    <property type="entry name" value="CheY-like_superfamily"/>
</dbReference>
<protein>
    <submittedName>
        <fullName evidence="3">Response regulator</fullName>
    </submittedName>
</protein>
<feature type="modified residue" description="4-aspartylphosphate" evidence="1">
    <location>
        <position position="52"/>
    </location>
</feature>
<evidence type="ECO:0000313" key="4">
    <source>
        <dbReference type="Proteomes" id="UP001267426"/>
    </source>
</evidence>